<reference evidence="3" key="1">
    <citation type="submission" date="2021-02" db="EMBL/GenBank/DDBJ databases">
        <authorList>
            <person name="Nowell W R."/>
        </authorList>
    </citation>
    <scope>NUCLEOTIDE SEQUENCE</scope>
</reference>
<dbReference type="Gene3D" id="1.20.5.300">
    <property type="match status" value="1"/>
</dbReference>
<dbReference type="InterPro" id="IPR032406">
    <property type="entry name" value="CLZ_dom"/>
</dbReference>
<evidence type="ECO:0000259" key="1">
    <source>
        <dbReference type="Pfam" id="PF16526"/>
    </source>
</evidence>
<dbReference type="AlphaFoldDB" id="A0A8S3BYC9"/>
<evidence type="ECO:0000313" key="3">
    <source>
        <dbReference type="EMBL" id="CAF4844506.1"/>
    </source>
</evidence>
<organism evidence="3 4">
    <name type="scientific">Rotaria magnacalcarata</name>
    <dbReference type="NCBI Taxonomy" id="392030"/>
    <lineage>
        <taxon>Eukaryota</taxon>
        <taxon>Metazoa</taxon>
        <taxon>Spiralia</taxon>
        <taxon>Gnathifera</taxon>
        <taxon>Rotifera</taxon>
        <taxon>Eurotatoria</taxon>
        <taxon>Bdelloidea</taxon>
        <taxon>Philodinida</taxon>
        <taxon>Philodinidae</taxon>
        <taxon>Rotaria</taxon>
    </lineage>
</organism>
<feature type="non-terminal residue" evidence="3">
    <location>
        <position position="1"/>
    </location>
</feature>
<evidence type="ECO:0000313" key="2">
    <source>
        <dbReference type="EMBL" id="CAF4607608.1"/>
    </source>
</evidence>
<sequence length="80" mass="8963">YPSARDTLIERGKAHLRKDNLLDEEAAQKAQQDEAAIPEKVTRLEGNIDNLETRLARLMGEYTANMAALGQRLQTVEKLA</sequence>
<dbReference type="Proteomes" id="UP000676336">
    <property type="component" value="Unassembled WGS sequence"/>
</dbReference>
<dbReference type="EMBL" id="CAJOBI010159315">
    <property type="protein sequence ID" value="CAF4844506.1"/>
    <property type="molecule type" value="Genomic_DNA"/>
</dbReference>
<accession>A0A8S3BYC9</accession>
<evidence type="ECO:0000313" key="4">
    <source>
        <dbReference type="Proteomes" id="UP000676336"/>
    </source>
</evidence>
<comment type="caution">
    <text evidence="3">The sequence shown here is derived from an EMBL/GenBank/DDBJ whole genome shotgun (WGS) entry which is preliminary data.</text>
</comment>
<name>A0A8S3BYC9_9BILA</name>
<proteinExistence type="predicted"/>
<protein>
    <recommendedName>
        <fullName evidence="1">Cyclic nucleotide-gated channel C-terminal leucine zipper domain-containing protein</fullName>
    </recommendedName>
</protein>
<feature type="non-terminal residue" evidence="3">
    <location>
        <position position="80"/>
    </location>
</feature>
<gene>
    <name evidence="2" type="ORF">SMN809_LOCUS39339</name>
    <name evidence="3" type="ORF">SMN809_LOCUS49101</name>
</gene>
<dbReference type="EMBL" id="CAJOBI010105341">
    <property type="protein sequence ID" value="CAF4607608.1"/>
    <property type="molecule type" value="Genomic_DNA"/>
</dbReference>
<dbReference type="Pfam" id="PF16526">
    <property type="entry name" value="CLZ"/>
    <property type="match status" value="1"/>
</dbReference>
<feature type="domain" description="Cyclic nucleotide-gated channel C-terminal leucine zipper" evidence="1">
    <location>
        <begin position="8"/>
        <end position="78"/>
    </location>
</feature>